<dbReference type="RefSeq" id="WP_055655437.1">
    <property type="nucleotide sequence ID" value="NZ_CXST01000001.1"/>
</dbReference>
<gene>
    <name evidence="1" type="ORF">LAL4801_01769</name>
</gene>
<dbReference type="PANTHER" id="PTHR36452:SF1">
    <property type="entry name" value="DUF2461 DOMAIN-CONTAINING PROTEIN"/>
    <property type="match status" value="1"/>
</dbReference>
<accession>A0A0M6XZN9</accession>
<evidence type="ECO:0000313" key="1">
    <source>
        <dbReference type="EMBL" id="CTQ43332.1"/>
    </source>
</evidence>
<organism evidence="1 2">
    <name type="scientific">Roseibium aggregatum</name>
    <dbReference type="NCBI Taxonomy" id="187304"/>
    <lineage>
        <taxon>Bacteria</taxon>
        <taxon>Pseudomonadati</taxon>
        <taxon>Pseudomonadota</taxon>
        <taxon>Alphaproteobacteria</taxon>
        <taxon>Hyphomicrobiales</taxon>
        <taxon>Stappiaceae</taxon>
        <taxon>Roseibium</taxon>
    </lineage>
</organism>
<dbReference type="InterPro" id="IPR015996">
    <property type="entry name" value="UCP028451"/>
</dbReference>
<dbReference type="PIRSF" id="PIRSF028451">
    <property type="entry name" value="UCP028451"/>
    <property type="match status" value="1"/>
</dbReference>
<dbReference type="EMBL" id="CXST01000001">
    <property type="protein sequence ID" value="CTQ43332.1"/>
    <property type="molecule type" value="Genomic_DNA"/>
</dbReference>
<dbReference type="Pfam" id="PF09365">
    <property type="entry name" value="DUF2461"/>
    <property type="match status" value="1"/>
</dbReference>
<dbReference type="OrthoDB" id="9794241at2"/>
<name>A0A0M6XZN9_9HYPH</name>
<reference evidence="2" key="1">
    <citation type="submission" date="2015-07" db="EMBL/GenBank/DDBJ databases">
        <authorList>
            <person name="Rodrigo-Torres Lidia"/>
            <person name="Arahal R.David."/>
        </authorList>
    </citation>
    <scope>NUCLEOTIDE SEQUENCE [LARGE SCALE GENOMIC DNA]</scope>
    <source>
        <strain evidence="2">CECT 4801</strain>
    </source>
</reference>
<evidence type="ECO:0000313" key="2">
    <source>
        <dbReference type="Proteomes" id="UP000048926"/>
    </source>
</evidence>
<keyword evidence="2" id="KW-1185">Reference proteome</keyword>
<proteinExistence type="predicted"/>
<dbReference type="AlphaFoldDB" id="A0A0M6XZN9"/>
<dbReference type="Proteomes" id="UP000048926">
    <property type="component" value="Unassembled WGS sequence"/>
</dbReference>
<protein>
    <recommendedName>
        <fullName evidence="3">TIGR02453 family protein</fullName>
    </recommendedName>
</protein>
<sequence>MNGSGFQPETFRFLGELAANNTRDWFEAHKADYLRFVRDPADAVRGRLVETLSRLCGHDLTSKQFRINRDLRFSRDKTPYNTHVRMAFWPQDTAFQGKDAQPPSFFLSVEADHVRTGAGCMRFSKPVLGSFLQTLETDNGDDIGDLIAHMTAAGFEMSAPDLAKVPRGFPADHPRSGLARHKGLAVWRDVSDIGSLQGANGHEAIARLFEPALPFWRWLMTLHAHRT</sequence>
<evidence type="ECO:0008006" key="3">
    <source>
        <dbReference type="Google" id="ProtNLM"/>
    </source>
</evidence>
<dbReference type="NCBIfam" id="TIGR02453">
    <property type="entry name" value="TIGR02453 family protein"/>
    <property type="match status" value="1"/>
</dbReference>
<dbReference type="InterPro" id="IPR012808">
    <property type="entry name" value="CHP02453"/>
</dbReference>
<dbReference type="STRING" id="187304.B0E33_21380"/>
<dbReference type="PANTHER" id="PTHR36452">
    <property type="entry name" value="CHROMOSOME 12, WHOLE GENOME SHOTGUN SEQUENCE"/>
    <property type="match status" value="1"/>
</dbReference>